<dbReference type="SUPFAM" id="SSF56112">
    <property type="entry name" value="Protein kinase-like (PK-like)"/>
    <property type="match status" value="1"/>
</dbReference>
<dbReference type="InterPro" id="IPR045270">
    <property type="entry name" value="STKc_AGC"/>
</dbReference>
<dbReference type="SMART" id="SM00220">
    <property type="entry name" value="S_TKc"/>
    <property type="match status" value="1"/>
</dbReference>
<feature type="compositionally biased region" description="Basic and acidic residues" evidence="7">
    <location>
        <begin position="368"/>
        <end position="392"/>
    </location>
</feature>
<dbReference type="InterPro" id="IPR000961">
    <property type="entry name" value="AGC-kinase_C"/>
</dbReference>
<evidence type="ECO:0000256" key="1">
    <source>
        <dbReference type="ARBA" id="ARBA00022527"/>
    </source>
</evidence>
<name>A0A6B2L1B8_9EUKA</name>
<accession>A0A6B2L1B8</accession>
<keyword evidence="1" id="KW-0723">Serine/threonine-protein kinase</keyword>
<evidence type="ECO:0000313" key="10">
    <source>
        <dbReference type="EMBL" id="NDV30697.1"/>
    </source>
</evidence>
<evidence type="ECO:0000256" key="2">
    <source>
        <dbReference type="ARBA" id="ARBA00022679"/>
    </source>
</evidence>
<dbReference type="GO" id="GO:0005524">
    <property type="term" value="F:ATP binding"/>
    <property type="evidence" value="ECO:0007669"/>
    <property type="project" value="UniProtKB-UniRule"/>
</dbReference>
<dbReference type="Pfam" id="PF00069">
    <property type="entry name" value="Pkinase"/>
    <property type="match status" value="1"/>
</dbReference>
<dbReference type="InterPro" id="IPR011009">
    <property type="entry name" value="Kinase-like_dom_sf"/>
</dbReference>
<feature type="binding site" evidence="6">
    <location>
        <position position="40"/>
    </location>
    <ligand>
        <name>ATP</name>
        <dbReference type="ChEBI" id="CHEBI:30616"/>
    </ligand>
</feature>
<dbReference type="GO" id="GO:0004703">
    <property type="term" value="F:G protein-coupled receptor kinase activity"/>
    <property type="evidence" value="ECO:0007669"/>
    <property type="project" value="TreeGrafter"/>
</dbReference>
<feature type="region of interest" description="Disordered" evidence="7">
    <location>
        <begin position="344"/>
        <end position="543"/>
    </location>
</feature>
<evidence type="ECO:0008006" key="11">
    <source>
        <dbReference type="Google" id="ProtNLM"/>
    </source>
</evidence>
<keyword evidence="3 6" id="KW-0547">Nucleotide-binding</keyword>
<dbReference type="GO" id="GO:0001664">
    <property type="term" value="F:G protein-coupled receptor binding"/>
    <property type="evidence" value="ECO:0007669"/>
    <property type="project" value="TreeGrafter"/>
</dbReference>
<evidence type="ECO:0000256" key="7">
    <source>
        <dbReference type="SAM" id="MobiDB-lite"/>
    </source>
</evidence>
<dbReference type="Gene3D" id="1.10.510.10">
    <property type="entry name" value="Transferase(Phosphotransferase) domain 1"/>
    <property type="match status" value="1"/>
</dbReference>
<keyword evidence="2" id="KW-0808">Transferase</keyword>
<feature type="compositionally biased region" description="Basic and acidic residues" evidence="7">
    <location>
        <begin position="494"/>
        <end position="508"/>
    </location>
</feature>
<evidence type="ECO:0000256" key="4">
    <source>
        <dbReference type="ARBA" id="ARBA00022777"/>
    </source>
</evidence>
<keyword evidence="5 6" id="KW-0067">ATP-binding</keyword>
<sequence length="543" mass="61902">MNVVPIAGEDYIRCRVLGKGSFGKVYAMQHVSAGCYRVVKEMHKATVISKGKNMADLLLNERLLLSEVKGCPFVVKSFASFQDDKFLYMLLEFCSGGELQYHFEQATKFSEAVTRNYVAQITIALGHLHQKYHIVHRDLKPENILLDEKGYCALIDFNMAIKCDDNLVIKNPKHLVVGTLPYMAPEILEGNDHSHKVDWWSLGIIAFELVNGKRPYSSTGMEGLTEKKRLLAALHQTHLAEKWAAHVSEEFKSLVTGLLEKDPDKRFGYEEVKNHIFFKDLDWDGLLHKTIPPPILPNPNAVNFRPDANVEEVFGLSKPKESLNVPLNEEQQKVFEEWDWYAEDQEVPPPDPQYLEKINKKKKKKKKAPEDPKRNGEQKALETPPEIRKDTDLSVASNSNSAATTNAASLESSHTHTTSNTNTPSENRHKSAKEKKKEASETPRVKRRKPEGEDTKELKETKEAKETKGKEEKESKEEGEEKEEERKSNRKRRQNEGDVKRYSKKADQDLASSSPGEVRSSKRNNKKHTKQTTQELLQSTNED</sequence>
<dbReference type="EMBL" id="GIBP01001728">
    <property type="protein sequence ID" value="NDV30697.1"/>
    <property type="molecule type" value="Transcribed_RNA"/>
</dbReference>
<feature type="compositionally biased region" description="Basic residues" evidence="7">
    <location>
        <begin position="521"/>
        <end position="530"/>
    </location>
</feature>
<dbReference type="InterPro" id="IPR017441">
    <property type="entry name" value="Protein_kinase_ATP_BS"/>
</dbReference>
<evidence type="ECO:0000256" key="5">
    <source>
        <dbReference type="ARBA" id="ARBA00022840"/>
    </source>
</evidence>
<dbReference type="GO" id="GO:0009966">
    <property type="term" value="P:regulation of signal transduction"/>
    <property type="evidence" value="ECO:0007669"/>
    <property type="project" value="TreeGrafter"/>
</dbReference>
<feature type="compositionally biased region" description="Basic and acidic residues" evidence="7">
    <location>
        <begin position="435"/>
        <end position="476"/>
    </location>
</feature>
<dbReference type="InterPro" id="IPR000719">
    <property type="entry name" value="Prot_kinase_dom"/>
</dbReference>
<dbReference type="PROSITE" id="PS00108">
    <property type="entry name" value="PROTEIN_KINASE_ST"/>
    <property type="match status" value="1"/>
</dbReference>
<feature type="compositionally biased region" description="Polar residues" evidence="7">
    <location>
        <begin position="531"/>
        <end position="543"/>
    </location>
</feature>
<dbReference type="PANTHER" id="PTHR24355">
    <property type="entry name" value="G PROTEIN-COUPLED RECEPTOR KINASE/RIBOSOMAL PROTEIN S6 KINASE"/>
    <property type="match status" value="1"/>
</dbReference>
<dbReference type="GO" id="GO:0007186">
    <property type="term" value="P:G protein-coupled receptor signaling pathway"/>
    <property type="evidence" value="ECO:0007669"/>
    <property type="project" value="TreeGrafter"/>
</dbReference>
<feature type="domain" description="Protein kinase" evidence="8">
    <location>
        <begin position="11"/>
        <end position="278"/>
    </location>
</feature>
<dbReference type="AlphaFoldDB" id="A0A6B2L1B8"/>
<evidence type="ECO:0000256" key="6">
    <source>
        <dbReference type="PROSITE-ProRule" id="PRU10141"/>
    </source>
</evidence>
<protein>
    <recommendedName>
        <fullName evidence="11">Protein kinase domain-containing protein</fullName>
    </recommendedName>
</protein>
<dbReference type="CDD" id="cd05123">
    <property type="entry name" value="STKc_AGC"/>
    <property type="match status" value="1"/>
</dbReference>
<reference evidence="10" key="1">
    <citation type="journal article" date="2020" name="J. Eukaryot. Microbiol.">
        <title>De novo Sequencing, Assembly and Annotation of the Transcriptome for the Free-Living Testate Amoeba Arcella intermedia.</title>
        <authorList>
            <person name="Ribeiro G.M."/>
            <person name="Porfirio-Sousa A.L."/>
            <person name="Maurer-Alcala X.X."/>
            <person name="Katz L.A."/>
            <person name="Lahr D.J.G."/>
        </authorList>
    </citation>
    <scope>NUCLEOTIDE SEQUENCE</scope>
</reference>
<evidence type="ECO:0000259" key="9">
    <source>
        <dbReference type="PROSITE" id="PS51285"/>
    </source>
</evidence>
<dbReference type="PROSITE" id="PS50011">
    <property type="entry name" value="PROTEIN_KINASE_DOM"/>
    <property type="match status" value="1"/>
</dbReference>
<dbReference type="PANTHER" id="PTHR24355:SF30">
    <property type="entry name" value="SERINE_THREONINE-PROTEIN KINASE 32B ISOFORM X1"/>
    <property type="match status" value="1"/>
</dbReference>
<evidence type="ECO:0000256" key="3">
    <source>
        <dbReference type="ARBA" id="ARBA00022741"/>
    </source>
</evidence>
<evidence type="ECO:0000259" key="8">
    <source>
        <dbReference type="PROSITE" id="PS50011"/>
    </source>
</evidence>
<dbReference type="PROSITE" id="PS00107">
    <property type="entry name" value="PROTEIN_KINASE_ATP"/>
    <property type="match status" value="1"/>
</dbReference>
<dbReference type="Gene3D" id="3.30.200.20">
    <property type="entry name" value="Phosphorylase Kinase, domain 1"/>
    <property type="match status" value="1"/>
</dbReference>
<feature type="compositionally biased region" description="Low complexity" evidence="7">
    <location>
        <begin position="393"/>
        <end position="423"/>
    </location>
</feature>
<organism evidence="10">
    <name type="scientific">Arcella intermedia</name>
    <dbReference type="NCBI Taxonomy" id="1963864"/>
    <lineage>
        <taxon>Eukaryota</taxon>
        <taxon>Amoebozoa</taxon>
        <taxon>Tubulinea</taxon>
        <taxon>Elardia</taxon>
        <taxon>Arcellinida</taxon>
        <taxon>Sphaerothecina</taxon>
        <taxon>Arcellidae</taxon>
        <taxon>Arcella</taxon>
    </lineage>
</organism>
<dbReference type="InterPro" id="IPR008271">
    <property type="entry name" value="Ser/Thr_kinase_AS"/>
</dbReference>
<keyword evidence="4" id="KW-0418">Kinase</keyword>
<feature type="domain" description="AGC-kinase C-terminal" evidence="9">
    <location>
        <begin position="279"/>
        <end position="350"/>
    </location>
</feature>
<dbReference type="PROSITE" id="PS51285">
    <property type="entry name" value="AGC_KINASE_CTER"/>
    <property type="match status" value="1"/>
</dbReference>
<proteinExistence type="predicted"/>